<feature type="domain" description="CCR4-NOT transcription complex subunit 1 CAF1-binding" evidence="11">
    <location>
        <begin position="691"/>
        <end position="911"/>
    </location>
</feature>
<dbReference type="GO" id="GO:0030015">
    <property type="term" value="C:CCR4-NOT core complex"/>
    <property type="evidence" value="ECO:0007669"/>
    <property type="project" value="InterPro"/>
</dbReference>
<feature type="domain" description="CCR4-NOT transcription complex subunit 1" evidence="10">
    <location>
        <begin position="975"/>
        <end position="1118"/>
    </location>
</feature>
<gene>
    <name evidence="15" type="ORF">M427DRAFT_99145</name>
</gene>
<comment type="subcellular location">
    <subcellularLocation>
        <location evidence="1">Nucleus</location>
    </subcellularLocation>
</comment>
<evidence type="ECO:0000259" key="13">
    <source>
        <dbReference type="Pfam" id="PF16418"/>
    </source>
</evidence>
<dbReference type="Pfam" id="PF16417">
    <property type="entry name" value="CNOT1_TTP_bind"/>
    <property type="match status" value="1"/>
</dbReference>
<dbReference type="FunFam" id="1.25.40.800:FF:000001">
    <property type="entry name" value="CCR4-NOT transcription complex subunit 1"/>
    <property type="match status" value="1"/>
</dbReference>
<dbReference type="OrthoDB" id="1933107at2759"/>
<evidence type="ECO:0000259" key="9">
    <source>
        <dbReference type="Pfam" id="PF04054"/>
    </source>
</evidence>
<dbReference type="FunFam" id="1.25.40.180:FF:000012">
    <property type="entry name" value="Ccr4-Not transcription complex subunit"/>
    <property type="match status" value="1"/>
</dbReference>
<feature type="compositionally biased region" description="Polar residues" evidence="8">
    <location>
        <begin position="1182"/>
        <end position="1201"/>
    </location>
</feature>
<evidence type="ECO:0000259" key="10">
    <source>
        <dbReference type="Pfam" id="PF12842"/>
    </source>
</evidence>
<dbReference type="OMA" id="IDEYHCY"/>
<dbReference type="STRING" id="1344416.A0A139AEU2"/>
<dbReference type="InterPro" id="IPR055454">
    <property type="entry name" value="CNOT1-like_NOT1_connector"/>
</dbReference>
<dbReference type="Gene3D" id="1.25.40.840">
    <property type="entry name" value="CCR4-NOT transcription complex subunit 1 TTP binding domain"/>
    <property type="match status" value="1"/>
</dbReference>
<feature type="compositionally biased region" description="Polar residues" evidence="8">
    <location>
        <begin position="640"/>
        <end position="650"/>
    </location>
</feature>
<proteinExistence type="predicted"/>
<accession>A0A139AEU2</accession>
<dbReference type="Pfam" id="PF16415">
    <property type="entry name" value="CNOT1_CAF1_bind"/>
    <property type="match status" value="1"/>
</dbReference>
<dbReference type="Pfam" id="PF16418">
    <property type="entry name" value="CNOT1_HEAT"/>
    <property type="match status" value="1"/>
</dbReference>
<dbReference type="GO" id="GO:0017148">
    <property type="term" value="P:negative regulation of translation"/>
    <property type="evidence" value="ECO:0007669"/>
    <property type="project" value="InterPro"/>
</dbReference>
<dbReference type="PANTHER" id="PTHR13162">
    <property type="entry name" value="CCR4-NOT TRANSCRIPTION COMPLEX"/>
    <property type="match status" value="1"/>
</dbReference>
<keyword evidence="3" id="KW-0805">Transcription regulation</keyword>
<dbReference type="Pfam" id="PF04054">
    <property type="entry name" value="Not1"/>
    <property type="match status" value="1"/>
</dbReference>
<evidence type="ECO:0000259" key="12">
    <source>
        <dbReference type="Pfam" id="PF16417"/>
    </source>
</evidence>
<dbReference type="GO" id="GO:0005634">
    <property type="term" value="C:nucleus"/>
    <property type="evidence" value="ECO:0007669"/>
    <property type="project" value="UniProtKB-SubCell"/>
</dbReference>
<name>A0A139AEU2_GONPJ</name>
<evidence type="ECO:0000256" key="8">
    <source>
        <dbReference type="SAM" id="MobiDB-lite"/>
    </source>
</evidence>
<evidence type="ECO:0000256" key="2">
    <source>
        <dbReference type="ARBA" id="ARBA00022491"/>
    </source>
</evidence>
<feature type="region of interest" description="Disordered" evidence="8">
    <location>
        <begin position="1174"/>
        <end position="1201"/>
    </location>
</feature>
<keyword evidence="4" id="KW-0804">Transcription</keyword>
<dbReference type="InterPro" id="IPR007196">
    <property type="entry name" value="CCR4-Not_Not1_C"/>
</dbReference>
<dbReference type="Gene3D" id="1.25.40.790">
    <property type="match status" value="1"/>
</dbReference>
<evidence type="ECO:0000256" key="5">
    <source>
        <dbReference type="ARBA" id="ARBA00023242"/>
    </source>
</evidence>
<evidence type="ECO:0000256" key="4">
    <source>
        <dbReference type="ARBA" id="ARBA00023163"/>
    </source>
</evidence>
<keyword evidence="5" id="KW-0539">Nucleus</keyword>
<keyword evidence="2" id="KW-0678">Repressor</keyword>
<evidence type="ECO:0000256" key="6">
    <source>
        <dbReference type="ARBA" id="ARBA00059181"/>
    </source>
</evidence>
<evidence type="ECO:0000259" key="14">
    <source>
        <dbReference type="Pfam" id="PF25097"/>
    </source>
</evidence>
<dbReference type="InterPro" id="IPR032191">
    <property type="entry name" value="CNOT1_CAF1_bind"/>
</dbReference>
<feature type="region of interest" description="Disordered" evidence="8">
    <location>
        <begin position="619"/>
        <end position="650"/>
    </location>
</feature>
<dbReference type="Gene3D" id="1.25.40.180">
    <property type="match status" value="1"/>
</dbReference>
<dbReference type="InterPro" id="IPR032194">
    <property type="entry name" value="CNOT1_HEAT"/>
</dbReference>
<comment type="function">
    <text evidence="6">Acts as a component of the CCR4-NOT core complex, which in the nucleus seems to be a general transcription factor, and in the cytoplasm the major mRNA deadenylase involved in mRNA turnover. The NOT protein subcomplex negatively regulates the basal and activated transcription of many genes. Preferentially affects TC-type TATA element-dependent transcription. Could directly or indirectly inhibit component(s) of the general transcription machinery.</text>
</comment>
<dbReference type="Gene3D" id="1.25.40.800">
    <property type="match status" value="1"/>
</dbReference>
<evidence type="ECO:0000313" key="16">
    <source>
        <dbReference type="Proteomes" id="UP000070544"/>
    </source>
</evidence>
<dbReference type="GO" id="GO:0000289">
    <property type="term" value="P:nuclear-transcribed mRNA poly(A) tail shortening"/>
    <property type="evidence" value="ECO:0007669"/>
    <property type="project" value="UniProtKB-ARBA"/>
</dbReference>
<feature type="domain" description="CCR4-Not complex component Not1 C-terminal" evidence="9">
    <location>
        <begin position="1576"/>
        <end position="1920"/>
    </location>
</feature>
<feature type="domain" description="CCR4-NOT transcription complex subunit 1 HEAT repeat" evidence="13">
    <location>
        <begin position="276"/>
        <end position="417"/>
    </location>
</feature>
<dbReference type="EMBL" id="KQ965764">
    <property type="protein sequence ID" value="KXS15104.1"/>
    <property type="molecule type" value="Genomic_DNA"/>
</dbReference>
<organism evidence="15 16">
    <name type="scientific">Gonapodya prolifera (strain JEL478)</name>
    <name type="common">Monoblepharis prolifera</name>
    <dbReference type="NCBI Taxonomy" id="1344416"/>
    <lineage>
        <taxon>Eukaryota</taxon>
        <taxon>Fungi</taxon>
        <taxon>Fungi incertae sedis</taxon>
        <taxon>Chytridiomycota</taxon>
        <taxon>Chytridiomycota incertae sedis</taxon>
        <taxon>Monoblepharidomycetes</taxon>
        <taxon>Monoblepharidales</taxon>
        <taxon>Gonapodyaceae</taxon>
        <taxon>Gonapodya</taxon>
    </lineage>
</organism>
<evidence type="ECO:0000313" key="15">
    <source>
        <dbReference type="EMBL" id="KXS15104.1"/>
    </source>
</evidence>
<keyword evidence="16" id="KW-1185">Reference proteome</keyword>
<dbReference type="InterPro" id="IPR040398">
    <property type="entry name" value="Not1"/>
</dbReference>
<dbReference type="PANTHER" id="PTHR13162:SF8">
    <property type="entry name" value="CCR4-NOT TRANSCRIPTION COMPLEX SUBUNIT 1"/>
    <property type="match status" value="1"/>
</dbReference>
<dbReference type="InterPro" id="IPR038535">
    <property type="entry name" value="CNOT1_TTP_bind_sf"/>
</dbReference>
<dbReference type="InterPro" id="IPR032193">
    <property type="entry name" value="CNOT1_TTP_bind"/>
</dbReference>
<evidence type="ECO:0000256" key="1">
    <source>
        <dbReference type="ARBA" id="ARBA00004123"/>
    </source>
</evidence>
<dbReference type="Pfam" id="PF25097">
    <property type="entry name" value="ARM_Cnot1"/>
    <property type="match status" value="1"/>
</dbReference>
<sequence length="1931" mass="217275">MSSHLPNGVPLFKLIRELGYSSCLSTSVLRNIFIQVGITATNADTTLSESEVAQVLGMMAQTHTGLDEGAALSALASVAWSGATGLGLGDRRASAWDVEVFVSVVMEMRPKTDWNLVIRNLDYDDFYLFDFRGFEILLLAIRAARKDLKLFPVASLWGRWNNTKAQLSILKYAVLSPPEIFNFAFMETRKIFTIDTGSPTNSTSNATNTALKQMQTAIAVSTWNSLDLMETLTMLADSEFADAAKELFDLALKQAPELVLLGLAQIDPPWNTFHSDLANSLLLRFLASHPSASLVIPKIWAINTSWVLSGLVELYRKDQGVLSRILDVSQEVKGLPSILETKPFSFTIDLAALASRRDFLNLEKWLMDHVREHGEPFWRACLEFLVDKAAMHISRQEQRPGQGFLISGDTVSVFLKVMCSVLASMNTDNLDLLKKVTSTWLQYFPQLSTVSAPILVDGAGVPPEVEEEANSYYERMYTGDLTIEQMIELLLRFKSSTVEREQQVYSCMILNLFDEYRFFSGYPDNELAITGTLFGSLVQHQVVTYNKLGIALRCVLDALRQPSNTQLFKFGARALAQFTSRLSEWPQFCSHLLSISHLQDALPELYQIVLTASQQSTTSIAEEEAETSLPEVRAGEGVSDRTSNSLPNQPILTQQEDRGLLSTTASSLEPNIVFRALRLDALLDGAEDDNFEVPPEAVQDKIEFNVNNVAPDNLVDKVSKIKEALKPPYFRWFANYLVVKRASQEPNQHSLYMSMLDAIGDKELARDILTETFAKTKRLLESEKTMTSSGDRTLLKNLGSWLGGITLAKNLPIKHKYLSLKDLLIEGYDLQRLIVVIPFVCKVLEQCSQSKVFKPPNPWLIAIMRLLAELYHFADLKLPQKFEIEVLCKKLSIDIKVDIEPSTLLKDRQPKGSEGPITTRDSDQFPLTVAGASQAQSGQISSIVGIGDEPQPSGLPTLAQFITFNPNVPIFSTQPALKRIVAIAFDRAIREIIGPVVERAVTIATTSARELVLKDFATEPSEERLRRAAHQMVQSLAGSLASVTCKEPLRLSMVSHLRTFLLQNGYTEQTLPEQAIFMMVADNLDTAVSIIEKTAAEKAAPEIDDALGPAYYSRRIHRERSVQPFYDVSVFAGSRYPTTLPDALRLKPGGLSSQQLRVYEDFHRISQSMEKVMRSTAPARQDPSTFFPQASTTLGQNPSQLSQPQEELPQVLTLSQALERGQIIMAEIEKIIGTLPPTEFANLSPDNELSQLMKQLQALVSRCGNRDEAAFRLSSKAVYFLYRNETSLSRAVYLALLERFCEISKKVGKEVTQWMLYADDDRKYNVPLYYAILQIGIFTVAELDMQLARLMESGRLPVVDFAARLIKHAVVDDAASAVATINDFQNSLDVLNRITQRGKAPESVLILIEELRKRNPMFSGRDLSKDVDKVRLREQLQFLFLEWVRIYNHPASNEQAQAAYITQLQQYGVLKGEDVSSLFFRVCTEVSVDNYIKYRASAVLPQHLAFQAVDAFARLIVLFVKYHALDGSNLSVNVLKIQLTTKILSIVVLVLVHAHEQKRGSFDQRPFFRLFSSLLHDLDMYQEPLQPIYFQILSAMSNTFHTLQPAFLPGFTFSWLQLIAHRLFMPKLLNAESQKGWVFFQRLLTDLFKFMGPYLRPESEMKDAVRTIYRGTLRIMLLLLHDFPEFLSGYHFSLTDVIPPSCIQLRNLILSAFPRNMRLPDPFTPNLKVDLLPEIGQPPVIMSDYTTALATNNVRGDVDAFIQNRGTPSFLADLPKRLMSNDNSSPSKYNIPLVNALVLYVGIQAIAQLPVAKMSGNFSAAMSRGAHIDIFQYLMTELDTEGRYYFLSAIANQLRFPNSQTQYFSCVLLLLFAEATQEIVQEQITRVLLERLIVNRPHPWGLLITFIELIKNARYNFWRKLDLKSRSPLNI</sequence>
<evidence type="ECO:0000259" key="11">
    <source>
        <dbReference type="Pfam" id="PF16415"/>
    </source>
</evidence>
<dbReference type="GO" id="GO:0000932">
    <property type="term" value="C:P-body"/>
    <property type="evidence" value="ECO:0007669"/>
    <property type="project" value="TreeGrafter"/>
</dbReference>
<dbReference type="Pfam" id="PF12842">
    <property type="entry name" value="DUF3819"/>
    <property type="match status" value="1"/>
</dbReference>
<feature type="domain" description="CCR4-NOT transcription complex subunit 1-like NOT1 connector" evidence="14">
    <location>
        <begin position="1227"/>
        <end position="1413"/>
    </location>
</feature>
<dbReference type="GO" id="GO:0060090">
    <property type="term" value="F:molecular adaptor activity"/>
    <property type="evidence" value="ECO:0007669"/>
    <property type="project" value="TreeGrafter"/>
</dbReference>
<protein>
    <recommendedName>
        <fullName evidence="7">General negative regulator of transcription subunit 1</fullName>
    </recommendedName>
</protein>
<dbReference type="CDD" id="cd20710">
    <property type="entry name" value="NOT1_connector"/>
    <property type="match status" value="1"/>
</dbReference>
<feature type="domain" description="CCR4-NOT transcription complex subunit 1 TTP binding" evidence="12">
    <location>
        <begin position="460"/>
        <end position="617"/>
    </location>
</feature>
<dbReference type="InterPro" id="IPR024557">
    <property type="entry name" value="CNOT1_dom_4"/>
</dbReference>
<evidence type="ECO:0000256" key="7">
    <source>
        <dbReference type="ARBA" id="ARBA00074459"/>
    </source>
</evidence>
<evidence type="ECO:0000256" key="3">
    <source>
        <dbReference type="ARBA" id="ARBA00023015"/>
    </source>
</evidence>
<reference evidence="15 16" key="1">
    <citation type="journal article" date="2015" name="Genome Biol. Evol.">
        <title>Phylogenomic analyses indicate that early fungi evolved digesting cell walls of algal ancestors of land plants.</title>
        <authorList>
            <person name="Chang Y."/>
            <person name="Wang S."/>
            <person name="Sekimoto S."/>
            <person name="Aerts A.L."/>
            <person name="Choi C."/>
            <person name="Clum A."/>
            <person name="LaButti K.M."/>
            <person name="Lindquist E.A."/>
            <person name="Yee Ngan C."/>
            <person name="Ohm R.A."/>
            <person name="Salamov A.A."/>
            <person name="Grigoriev I.V."/>
            <person name="Spatafora J.W."/>
            <person name="Berbee M.L."/>
        </authorList>
    </citation>
    <scope>NUCLEOTIDE SEQUENCE [LARGE SCALE GENOMIC DNA]</scope>
    <source>
        <strain evidence="15 16">JEL478</strain>
    </source>
</reference>
<dbReference type="Proteomes" id="UP000070544">
    <property type="component" value="Unassembled WGS sequence"/>
</dbReference>